<feature type="transmembrane region" description="Helical" evidence="7">
    <location>
        <begin position="295"/>
        <end position="312"/>
    </location>
</feature>
<feature type="transmembrane region" description="Helical" evidence="7">
    <location>
        <begin position="384"/>
        <end position="402"/>
    </location>
</feature>
<feature type="transmembrane region" description="Helical" evidence="7">
    <location>
        <begin position="353"/>
        <end position="372"/>
    </location>
</feature>
<dbReference type="PANTHER" id="PTHR23513">
    <property type="entry name" value="INTEGRAL MEMBRANE EFFLUX PROTEIN-RELATED"/>
    <property type="match status" value="1"/>
</dbReference>
<protein>
    <submittedName>
        <fullName evidence="9">MFS transporter</fullName>
    </submittedName>
</protein>
<reference evidence="10" key="1">
    <citation type="submission" date="2018-09" db="EMBL/GenBank/DDBJ databases">
        <authorList>
            <person name="Livingstone P.G."/>
            <person name="Whitworth D.E."/>
        </authorList>
    </citation>
    <scope>NUCLEOTIDE SEQUENCE [LARGE SCALE GENOMIC DNA]</scope>
    <source>
        <strain evidence="10">CA043D</strain>
    </source>
</reference>
<evidence type="ECO:0000256" key="1">
    <source>
        <dbReference type="ARBA" id="ARBA00004651"/>
    </source>
</evidence>
<dbReference type="InterPro" id="IPR020846">
    <property type="entry name" value="MFS_dom"/>
</dbReference>
<feature type="transmembrane region" description="Helical" evidence="7">
    <location>
        <begin position="21"/>
        <end position="45"/>
    </location>
</feature>
<feature type="domain" description="Major facilitator superfamily (MFS) profile" evidence="8">
    <location>
        <begin position="19"/>
        <end position="404"/>
    </location>
</feature>
<dbReference type="Pfam" id="PF05977">
    <property type="entry name" value="MFS_3"/>
    <property type="match status" value="1"/>
</dbReference>
<keyword evidence="6 7" id="KW-0472">Membrane</keyword>
<dbReference type="PROSITE" id="PS50850">
    <property type="entry name" value="MFS"/>
    <property type="match status" value="1"/>
</dbReference>
<feature type="transmembrane region" description="Helical" evidence="7">
    <location>
        <begin position="262"/>
        <end position="283"/>
    </location>
</feature>
<accession>A0A3A8JSU9</accession>
<gene>
    <name evidence="9" type="ORF">D7X32_28360</name>
</gene>
<evidence type="ECO:0000256" key="7">
    <source>
        <dbReference type="SAM" id="Phobius"/>
    </source>
</evidence>
<feature type="transmembrane region" description="Helical" evidence="7">
    <location>
        <begin position="228"/>
        <end position="250"/>
    </location>
</feature>
<comment type="subcellular location">
    <subcellularLocation>
        <location evidence="1">Cell membrane</location>
        <topology evidence="1">Multi-pass membrane protein</topology>
    </subcellularLocation>
</comment>
<keyword evidence="5 7" id="KW-1133">Transmembrane helix</keyword>
<keyword evidence="4 7" id="KW-0812">Transmembrane</keyword>
<dbReference type="RefSeq" id="WP_120605687.1">
    <property type="nucleotide sequence ID" value="NZ_RAWE01000131.1"/>
</dbReference>
<comment type="caution">
    <text evidence="9">The sequence shown here is derived from an EMBL/GenBank/DDBJ whole genome shotgun (WGS) entry which is preliminary data.</text>
</comment>
<dbReference type="SUPFAM" id="SSF103473">
    <property type="entry name" value="MFS general substrate transporter"/>
    <property type="match status" value="1"/>
</dbReference>
<evidence type="ECO:0000256" key="3">
    <source>
        <dbReference type="ARBA" id="ARBA00022475"/>
    </source>
</evidence>
<dbReference type="OrthoDB" id="5494559at2"/>
<organism evidence="9 10">
    <name type="scientific">Corallococcus carmarthensis</name>
    <dbReference type="NCBI Taxonomy" id="2316728"/>
    <lineage>
        <taxon>Bacteria</taxon>
        <taxon>Pseudomonadati</taxon>
        <taxon>Myxococcota</taxon>
        <taxon>Myxococcia</taxon>
        <taxon>Myxococcales</taxon>
        <taxon>Cystobacterineae</taxon>
        <taxon>Myxococcaceae</taxon>
        <taxon>Corallococcus</taxon>
    </lineage>
</organism>
<dbReference type="AlphaFoldDB" id="A0A3A8JSU9"/>
<dbReference type="GO" id="GO:0005886">
    <property type="term" value="C:plasma membrane"/>
    <property type="evidence" value="ECO:0007669"/>
    <property type="project" value="UniProtKB-SubCell"/>
</dbReference>
<evidence type="ECO:0000313" key="9">
    <source>
        <dbReference type="EMBL" id="RKG98829.1"/>
    </source>
</evidence>
<evidence type="ECO:0000256" key="4">
    <source>
        <dbReference type="ARBA" id="ARBA00022692"/>
    </source>
</evidence>
<keyword evidence="10" id="KW-1185">Reference proteome</keyword>
<evidence type="ECO:0000259" key="8">
    <source>
        <dbReference type="PROSITE" id="PS50850"/>
    </source>
</evidence>
<evidence type="ECO:0000256" key="6">
    <source>
        <dbReference type="ARBA" id="ARBA00023136"/>
    </source>
</evidence>
<dbReference type="Proteomes" id="UP000268313">
    <property type="component" value="Unassembled WGS sequence"/>
</dbReference>
<evidence type="ECO:0000256" key="5">
    <source>
        <dbReference type="ARBA" id="ARBA00022989"/>
    </source>
</evidence>
<feature type="transmembrane region" description="Helical" evidence="7">
    <location>
        <begin position="88"/>
        <end position="107"/>
    </location>
</feature>
<sequence>MSTPRPPRLSSLRALKHRDFAFLWGGAALSNIGTWMEVLALGVYVTKVTGRAEWTGGVAALTWLPSILLSPLGGALGDRFDRRRAVALGALVQMVLAGALAALAFTGGLTVRWVAVISFLNGCAVTLFMPAFSALIAVSVPKEDLHSALSLNSAQANLGRICGPALAALLIAHADIGWVLLLNTLSFGAVMLALLGVRGAPATAKPASPEGLWAGIARGFQVARADEALLMAMGGTLAIAICIAPFTALAPVMAIRVFGQDAGATSMLVTAQGTGALLAALSAGTLADRMGRGRLLEVSLLLIGPVAAAYWWSPSLGVATGAVLLLGALYMLTLTGLATLCQARVSGELQARIASLNSMLLFVGFTVGVWSQGALADRLGVRPVMGGAAFGFLLFTVLLRTLRSRGFAAYET</sequence>
<dbReference type="EMBL" id="RAWE01000131">
    <property type="protein sequence ID" value="RKG98829.1"/>
    <property type="molecule type" value="Genomic_DNA"/>
</dbReference>
<feature type="transmembrane region" description="Helical" evidence="7">
    <location>
        <begin position="318"/>
        <end position="341"/>
    </location>
</feature>
<dbReference type="InterPro" id="IPR036259">
    <property type="entry name" value="MFS_trans_sf"/>
</dbReference>
<feature type="transmembrane region" description="Helical" evidence="7">
    <location>
        <begin position="113"/>
        <end position="137"/>
    </location>
</feature>
<dbReference type="GO" id="GO:0022857">
    <property type="term" value="F:transmembrane transporter activity"/>
    <property type="evidence" value="ECO:0007669"/>
    <property type="project" value="InterPro"/>
</dbReference>
<name>A0A3A8JSU9_9BACT</name>
<feature type="transmembrane region" description="Helical" evidence="7">
    <location>
        <begin position="178"/>
        <end position="197"/>
    </location>
</feature>
<proteinExistence type="predicted"/>
<feature type="transmembrane region" description="Helical" evidence="7">
    <location>
        <begin position="57"/>
        <end position="76"/>
    </location>
</feature>
<keyword evidence="2" id="KW-0813">Transport</keyword>
<dbReference type="InterPro" id="IPR010290">
    <property type="entry name" value="TM_effector"/>
</dbReference>
<dbReference type="CDD" id="cd06173">
    <property type="entry name" value="MFS_MefA_like"/>
    <property type="match status" value="1"/>
</dbReference>
<keyword evidence="3" id="KW-1003">Cell membrane</keyword>
<dbReference type="PANTHER" id="PTHR23513:SF11">
    <property type="entry name" value="STAPHYLOFERRIN A TRANSPORTER"/>
    <property type="match status" value="1"/>
</dbReference>
<evidence type="ECO:0000256" key="2">
    <source>
        <dbReference type="ARBA" id="ARBA00022448"/>
    </source>
</evidence>
<evidence type="ECO:0000313" key="10">
    <source>
        <dbReference type="Proteomes" id="UP000268313"/>
    </source>
</evidence>
<dbReference type="Gene3D" id="1.20.1250.20">
    <property type="entry name" value="MFS general substrate transporter like domains"/>
    <property type="match status" value="1"/>
</dbReference>